<protein>
    <recommendedName>
        <fullName evidence="1">Galaxin-like repeats domain-containing protein</fullName>
    </recommendedName>
</protein>
<dbReference type="OrthoDB" id="5980475at2759"/>
<feature type="domain" description="Galaxin-like repeats" evidence="1">
    <location>
        <begin position="6"/>
        <end position="70"/>
    </location>
</feature>
<dbReference type="PANTHER" id="PTHR34490">
    <property type="entry name" value="PROTEIN CBG12054-RELATED"/>
    <property type="match status" value="1"/>
</dbReference>
<feature type="domain" description="Galaxin-like repeats" evidence="1">
    <location>
        <begin position="358"/>
        <end position="441"/>
    </location>
</feature>
<dbReference type="Proteomes" id="UP000612055">
    <property type="component" value="Unassembled WGS sequence"/>
</dbReference>
<feature type="domain" description="Galaxin-like repeats" evidence="1">
    <location>
        <begin position="639"/>
        <end position="731"/>
    </location>
</feature>
<feature type="domain" description="Galaxin-like repeats" evidence="1">
    <location>
        <begin position="82"/>
        <end position="160"/>
    </location>
</feature>
<evidence type="ECO:0000313" key="2">
    <source>
        <dbReference type="EMBL" id="KAG2491662.1"/>
    </source>
</evidence>
<comment type="caution">
    <text evidence="2">The sequence shown here is derived from an EMBL/GenBank/DDBJ whole genome shotgun (WGS) entry which is preliminary data.</text>
</comment>
<reference evidence="2" key="1">
    <citation type="journal article" date="2020" name="bioRxiv">
        <title>Comparative genomics of Chlamydomonas.</title>
        <authorList>
            <person name="Craig R.J."/>
            <person name="Hasan A.R."/>
            <person name="Ness R.W."/>
            <person name="Keightley P.D."/>
        </authorList>
    </citation>
    <scope>NUCLEOTIDE SEQUENCE</scope>
    <source>
        <strain evidence="2">CCAP 11/70</strain>
    </source>
</reference>
<keyword evidence="3" id="KW-1185">Reference proteome</keyword>
<feature type="domain" description="Galaxin-like repeats" evidence="1">
    <location>
        <begin position="453"/>
        <end position="533"/>
    </location>
</feature>
<accession>A0A835XXX6</accession>
<gene>
    <name evidence="2" type="ORF">HYH03_010031</name>
</gene>
<dbReference type="InterPro" id="IPR056601">
    <property type="entry name" value="Galaxin_dom"/>
</dbReference>
<evidence type="ECO:0000259" key="1">
    <source>
        <dbReference type="Pfam" id="PF24748"/>
    </source>
</evidence>
<feature type="domain" description="Galaxin-like repeats" evidence="1">
    <location>
        <begin position="265"/>
        <end position="345"/>
    </location>
</feature>
<dbReference type="EMBL" id="JAEHOE010000051">
    <property type="protein sequence ID" value="KAG2491662.1"/>
    <property type="molecule type" value="Genomic_DNA"/>
</dbReference>
<name>A0A835XXX6_9CHLO</name>
<evidence type="ECO:0000313" key="3">
    <source>
        <dbReference type="Proteomes" id="UP000612055"/>
    </source>
</evidence>
<organism evidence="2 3">
    <name type="scientific">Edaphochlamys debaryana</name>
    <dbReference type="NCBI Taxonomy" id="47281"/>
    <lineage>
        <taxon>Eukaryota</taxon>
        <taxon>Viridiplantae</taxon>
        <taxon>Chlorophyta</taxon>
        <taxon>core chlorophytes</taxon>
        <taxon>Chlorophyceae</taxon>
        <taxon>CS clade</taxon>
        <taxon>Chlamydomonadales</taxon>
        <taxon>Chlamydomonadales incertae sedis</taxon>
        <taxon>Edaphochlamys</taxon>
    </lineage>
</organism>
<dbReference type="InterPro" id="IPR055284">
    <property type="entry name" value="Galaxin-like"/>
</dbReference>
<dbReference type="Pfam" id="PF24748">
    <property type="entry name" value="Galaxin_repeat"/>
    <property type="match status" value="7"/>
</dbReference>
<proteinExistence type="predicted"/>
<dbReference type="PANTHER" id="PTHR34490:SF1">
    <property type="entry name" value="GALAXIN-LIKE"/>
    <property type="match status" value="1"/>
</dbReference>
<feature type="domain" description="Galaxin-like repeats" evidence="1">
    <location>
        <begin position="547"/>
        <end position="625"/>
    </location>
</feature>
<dbReference type="AlphaFoldDB" id="A0A835XXX6"/>
<sequence length="738" mass="76694">MTNSIESDCCGKKAYDPERFLCCGGTLVPSAGGKTYCCGKQGYNPTTQVCCNGVIGQGDYCCGDKPYKAQITSSDGEDMWVSCCDPSTGAVTDSVNQNCCGRVPYNRDEQYCSYDVLASGSGTDACPTARGLIAYDPEKKRCCNGVLGDGDNCCGSKAYWSEAVGPDGDRVDIYCCDATKGITTDPVNSRCCGYISYDPTKQACCNEILAAGEGNYCCESPTGVTAYFYETQRCCRGVVGTGSNCCGNKTVPDTLKGPDGKPYTPYCCNQKTGAMTDSVKSNCCGGVPYNQDTQACCNGILAPGAGQSCCPTATGVKAYDYYKQACCLGVLGAIGEDNCCGAKPYPDTITGANGKPIQVQCCNPTTGAVTNRNKTQCCGGVAYDPKTQACCSGGVLPTKGTGSECCATLNGLWAYDPAKQTCCNGVLANGTNCCGSRGYPSRVVDRAGRSYSPQCCNAATGEITDAVKTDCCGGVAYDPKKQACCDDELASGTGTECCPTAKGLMAYDSKSWSCCNGVLAEGTKCCGAKPFVDHTHTPDGLIIDVRCCDPEKGVLSDGVRTQCCGRTPYNPDTQACCNDVLAAGRGTQCCESSTGVKAYDYDTQRCCNGVVGEGDSCCGTRAYWQVAVDPVTDAENRYECCDPLTGTVTAADEDNADVTTLCCNYTPYNPAAATCCEGILAPASADSCCGSKGYNSATQACCDGVIGIGDTCCGSVAYNSASQQCCFEGVRGATETCW</sequence>